<dbReference type="AlphaFoldDB" id="A0A0L0G6X9"/>
<feature type="chain" id="PRO_5005538701" evidence="1">
    <location>
        <begin position="23"/>
        <end position="318"/>
    </location>
</feature>
<dbReference type="GeneID" id="25903528"/>
<name>A0A0L0G6X9_9EUKA</name>
<gene>
    <name evidence="2" type="ORF">SARC_03024</name>
</gene>
<dbReference type="EMBL" id="KQ241741">
    <property type="protein sequence ID" value="KNC84782.1"/>
    <property type="molecule type" value="Genomic_DNA"/>
</dbReference>
<keyword evidence="3" id="KW-1185">Reference proteome</keyword>
<reference evidence="2 3" key="1">
    <citation type="submission" date="2011-02" db="EMBL/GenBank/DDBJ databases">
        <title>The Genome Sequence of Sphaeroforma arctica JP610.</title>
        <authorList>
            <consortium name="The Broad Institute Genome Sequencing Platform"/>
            <person name="Russ C."/>
            <person name="Cuomo C."/>
            <person name="Young S.K."/>
            <person name="Zeng Q."/>
            <person name="Gargeya S."/>
            <person name="Alvarado L."/>
            <person name="Berlin A."/>
            <person name="Chapman S.B."/>
            <person name="Chen Z."/>
            <person name="Freedman E."/>
            <person name="Gellesch M."/>
            <person name="Goldberg J."/>
            <person name="Griggs A."/>
            <person name="Gujja S."/>
            <person name="Heilman E."/>
            <person name="Heiman D."/>
            <person name="Howarth C."/>
            <person name="Mehta T."/>
            <person name="Neiman D."/>
            <person name="Pearson M."/>
            <person name="Roberts A."/>
            <person name="Saif S."/>
            <person name="Shea T."/>
            <person name="Shenoy N."/>
            <person name="Sisk P."/>
            <person name="Stolte C."/>
            <person name="Sykes S."/>
            <person name="White J."/>
            <person name="Yandava C."/>
            <person name="Burger G."/>
            <person name="Gray M.W."/>
            <person name="Holland P.W.H."/>
            <person name="King N."/>
            <person name="Lang F.B.F."/>
            <person name="Roger A.J."/>
            <person name="Ruiz-Trillo I."/>
            <person name="Haas B."/>
            <person name="Nusbaum C."/>
            <person name="Birren B."/>
        </authorList>
    </citation>
    <scope>NUCLEOTIDE SEQUENCE [LARGE SCALE GENOMIC DNA]</scope>
    <source>
        <strain evidence="2 3">JP610</strain>
    </source>
</reference>
<protein>
    <submittedName>
        <fullName evidence="2">Uncharacterized protein</fullName>
    </submittedName>
</protein>
<dbReference type="RefSeq" id="XP_014158684.1">
    <property type="nucleotide sequence ID" value="XM_014303209.1"/>
</dbReference>
<evidence type="ECO:0000256" key="1">
    <source>
        <dbReference type="SAM" id="SignalP"/>
    </source>
</evidence>
<proteinExistence type="predicted"/>
<feature type="signal peptide" evidence="1">
    <location>
        <begin position="1"/>
        <end position="22"/>
    </location>
</feature>
<sequence length="318" mass="34607">MLSQNIIQVAVIAFACSSAVLAACSEDNDDYVAGVEQATLQWDSAYDYRGNECNQIVFINAVLESNTPTSPACLQEGYAAGLNTAYNSALNECGDCQGVPSYDQGVNQAVVQWNAAWSYIDDCKKIDTAYKQVSSAGPNSPECLEAGFEAGLEAKYDAQLIKCEPECEEYGEDYANSVWSSEREKYGEDCANLDKAFEEANKKTPAIPTCYNQAYVNQINTLYTDSLDSCVDTCIANGEDQGERLAQQFCGISSGIELYNSPLTLVICNDQEKQACLTTFDETTMSDCPTNRDIPDNQEYYEALQASCAITIGPDAGK</sequence>
<evidence type="ECO:0000313" key="3">
    <source>
        <dbReference type="Proteomes" id="UP000054560"/>
    </source>
</evidence>
<evidence type="ECO:0000313" key="2">
    <source>
        <dbReference type="EMBL" id="KNC84782.1"/>
    </source>
</evidence>
<accession>A0A0L0G6X9</accession>
<dbReference type="Proteomes" id="UP000054560">
    <property type="component" value="Unassembled WGS sequence"/>
</dbReference>
<organism evidence="2 3">
    <name type="scientific">Sphaeroforma arctica JP610</name>
    <dbReference type="NCBI Taxonomy" id="667725"/>
    <lineage>
        <taxon>Eukaryota</taxon>
        <taxon>Ichthyosporea</taxon>
        <taxon>Ichthyophonida</taxon>
        <taxon>Sphaeroforma</taxon>
    </lineage>
</organism>
<keyword evidence="1" id="KW-0732">Signal</keyword>